<keyword evidence="1 5" id="KW-0489">Methyltransferase</keyword>
<dbReference type="CDD" id="cd02440">
    <property type="entry name" value="AdoMet_MTases"/>
    <property type="match status" value="1"/>
</dbReference>
<dbReference type="SUPFAM" id="SSF53335">
    <property type="entry name" value="S-adenosyl-L-methionine-dependent methyltransferases"/>
    <property type="match status" value="1"/>
</dbReference>
<dbReference type="PANTHER" id="PTHR43464:SF19">
    <property type="entry name" value="UBIQUINONE BIOSYNTHESIS O-METHYLTRANSFERASE, MITOCHONDRIAL"/>
    <property type="match status" value="1"/>
</dbReference>
<dbReference type="GO" id="GO:0032259">
    <property type="term" value="P:methylation"/>
    <property type="evidence" value="ECO:0007669"/>
    <property type="project" value="UniProtKB-KW"/>
</dbReference>
<evidence type="ECO:0000256" key="2">
    <source>
        <dbReference type="ARBA" id="ARBA00022679"/>
    </source>
</evidence>
<dbReference type="AlphaFoldDB" id="A0A4R6WT38"/>
<protein>
    <submittedName>
        <fullName evidence="5">Methyltransferase family protein</fullName>
    </submittedName>
</protein>
<evidence type="ECO:0000256" key="1">
    <source>
        <dbReference type="ARBA" id="ARBA00022603"/>
    </source>
</evidence>
<dbReference type="RefSeq" id="WP_133611506.1">
    <property type="nucleotide sequence ID" value="NZ_SNYW01000001.1"/>
</dbReference>
<sequence length="255" mass="27941">MRQPEATAGDDDRLYRDPDLTDFYDLENGWAPDTEFCRLLAADARAVLDLGCGTGLLAAALAGAGREVVGLDPAAAMLDVARARPGGDNVTWVEADARTFRCDRRFDLIVMTGHAFQCLLTDADQQALLATIAHHLTPQGRFIFDSRNPALAEWREWLPDESQRVIDHPRFGAVTAWNDVAHDAATGIVTYWTYYRIEATGKVFSADSRIRFTPKDVIAANIAAAGLAIDHWLGDWQGGPWHAGAREIIPLGRAA</sequence>
<organism evidence="5 6">
    <name type="scientific">Dongia mobilis</name>
    <dbReference type="NCBI Taxonomy" id="578943"/>
    <lineage>
        <taxon>Bacteria</taxon>
        <taxon>Pseudomonadati</taxon>
        <taxon>Pseudomonadota</taxon>
        <taxon>Alphaproteobacteria</taxon>
        <taxon>Rhodospirillales</taxon>
        <taxon>Dongiaceae</taxon>
        <taxon>Dongia</taxon>
    </lineage>
</organism>
<dbReference type="Gene3D" id="2.20.130.10">
    <property type="entry name" value="CAC2371-like domains"/>
    <property type="match status" value="1"/>
</dbReference>
<evidence type="ECO:0000313" key="6">
    <source>
        <dbReference type="Proteomes" id="UP000295783"/>
    </source>
</evidence>
<dbReference type="Gene3D" id="3.40.50.150">
    <property type="entry name" value="Vaccinia Virus protein VP39"/>
    <property type="match status" value="1"/>
</dbReference>
<dbReference type="GO" id="GO:0008168">
    <property type="term" value="F:methyltransferase activity"/>
    <property type="evidence" value="ECO:0007669"/>
    <property type="project" value="UniProtKB-KW"/>
</dbReference>
<accession>A0A4R6WT38</accession>
<reference evidence="5 6" key="1">
    <citation type="submission" date="2019-03" db="EMBL/GenBank/DDBJ databases">
        <title>Genomic Encyclopedia of Type Strains, Phase III (KMG-III): the genomes of soil and plant-associated and newly described type strains.</title>
        <authorList>
            <person name="Whitman W."/>
        </authorList>
    </citation>
    <scope>NUCLEOTIDE SEQUENCE [LARGE SCALE GENOMIC DNA]</scope>
    <source>
        <strain evidence="5 6">CGMCC 1.7660</strain>
    </source>
</reference>
<proteinExistence type="predicted"/>
<evidence type="ECO:0000259" key="4">
    <source>
        <dbReference type="Pfam" id="PF13649"/>
    </source>
</evidence>
<dbReference type="EMBL" id="SNYW01000001">
    <property type="protein sequence ID" value="TDQ86389.1"/>
    <property type="molecule type" value="Genomic_DNA"/>
</dbReference>
<name>A0A4R6WT38_9PROT</name>
<keyword evidence="2 5" id="KW-0808">Transferase</keyword>
<dbReference type="PANTHER" id="PTHR43464">
    <property type="entry name" value="METHYLTRANSFERASE"/>
    <property type="match status" value="1"/>
</dbReference>
<dbReference type="Proteomes" id="UP000295783">
    <property type="component" value="Unassembled WGS sequence"/>
</dbReference>
<dbReference type="Pfam" id="PF13649">
    <property type="entry name" value="Methyltransf_25"/>
    <property type="match status" value="1"/>
</dbReference>
<gene>
    <name evidence="5" type="ORF">A8950_0080</name>
</gene>
<comment type="caution">
    <text evidence="5">The sequence shown here is derived from an EMBL/GenBank/DDBJ whole genome shotgun (WGS) entry which is preliminary data.</text>
</comment>
<dbReference type="OrthoDB" id="9811589at2"/>
<feature type="domain" description="Methyltransferase" evidence="4">
    <location>
        <begin position="47"/>
        <end position="140"/>
    </location>
</feature>
<dbReference type="InterPro" id="IPR029063">
    <property type="entry name" value="SAM-dependent_MTases_sf"/>
</dbReference>
<evidence type="ECO:0000313" key="5">
    <source>
        <dbReference type="EMBL" id="TDQ86389.1"/>
    </source>
</evidence>
<keyword evidence="6" id="KW-1185">Reference proteome</keyword>
<evidence type="ECO:0000256" key="3">
    <source>
        <dbReference type="ARBA" id="ARBA00022691"/>
    </source>
</evidence>
<keyword evidence="3" id="KW-0949">S-adenosyl-L-methionine</keyword>
<dbReference type="InterPro" id="IPR041698">
    <property type="entry name" value="Methyltransf_25"/>
</dbReference>